<dbReference type="Gene3D" id="2.115.10.20">
    <property type="entry name" value="Glycosyl hydrolase domain, family 43"/>
    <property type="match status" value="1"/>
</dbReference>
<keyword evidence="3 5" id="KW-0326">Glycosidase</keyword>
<evidence type="ECO:0000256" key="5">
    <source>
        <dbReference type="RuleBase" id="RU361187"/>
    </source>
</evidence>
<feature type="site" description="Important for catalytic activity, responsible for pKa modulation of the active site Glu and correct orientation of both the proton donor and substrate" evidence="4">
    <location>
        <position position="139"/>
    </location>
</feature>
<dbReference type="InterPro" id="IPR051795">
    <property type="entry name" value="Glycosyl_Hydrlase_43"/>
</dbReference>
<name>M5FZE7_DACPD</name>
<organism evidence="6 7">
    <name type="scientific">Dacryopinax primogenitus (strain DJM 731)</name>
    <name type="common">Brown rot fungus</name>
    <dbReference type="NCBI Taxonomy" id="1858805"/>
    <lineage>
        <taxon>Eukaryota</taxon>
        <taxon>Fungi</taxon>
        <taxon>Dikarya</taxon>
        <taxon>Basidiomycota</taxon>
        <taxon>Agaricomycotina</taxon>
        <taxon>Dacrymycetes</taxon>
        <taxon>Dacrymycetales</taxon>
        <taxon>Dacrymycetaceae</taxon>
        <taxon>Dacryopinax</taxon>
    </lineage>
</organism>
<accession>M5FZE7</accession>
<dbReference type="PANTHER" id="PTHR42812:SF12">
    <property type="entry name" value="BETA-XYLOSIDASE-RELATED"/>
    <property type="match status" value="1"/>
</dbReference>
<keyword evidence="7" id="KW-1185">Reference proteome</keyword>
<proteinExistence type="inferred from homology"/>
<evidence type="ECO:0000256" key="4">
    <source>
        <dbReference type="PIRSR" id="PIRSR606710-2"/>
    </source>
</evidence>
<dbReference type="EMBL" id="JH795864">
    <property type="protein sequence ID" value="EJU01240.1"/>
    <property type="molecule type" value="Genomic_DNA"/>
</dbReference>
<evidence type="ECO:0000313" key="7">
    <source>
        <dbReference type="Proteomes" id="UP000030653"/>
    </source>
</evidence>
<gene>
    <name evidence="6" type="ORF">DACRYDRAFT_116455</name>
</gene>
<sequence>MALDALRNPIIPGLNPNPSCVCVSGTYYLVSASLLYFPSIPVYTSVDLVEWKNVGYVCTRPSQLDTKDCNLKPGTPWPGGICAATIRYHGGVFYVTATLVYGDKQPTDSSRWQNFLFTCTDPTKHEWSDPLQIDFMGYDTSLFFDDNGKAYLQGLSCSRAKPEIQQMEIDFATGNSPRGSPKTLWKPESGTYIEGPHMYRNDGFYYLLFSEGEDSNTLGTALMRSSTPWGPFDSSVSPLLPSPPNVLRPTGHTELVHSPTGWLALFASPRQGTEVSSLGPEAHLLPLTWPSGEWPTLGPALPVNTPTQTTTDVLALPPLASTSLPLSVLTIRAPPPASPYRRIGPSLILRSDEIPLPTAESPSLILLPQRRQRSTWHFILAWPGNGPSYDVGPIFEGGVTVYLDWKRHVDFAIIRNLVWTGQARVRIVGPQCTVSGRLDIDLPARLRVETFKDGYEFWAMHKGEWKKIDVVDVGLVSGDRYGGVAIGPFLTSHEAIEMYVQEWKVETHEELEGKTSD</sequence>
<dbReference type="HOGENOM" id="CLU_016508_0_0_1"/>
<protein>
    <submittedName>
        <fullName evidence="6">Arabinanase/levansucrase/invertase</fullName>
    </submittedName>
</protein>
<dbReference type="InterPro" id="IPR006710">
    <property type="entry name" value="Glyco_hydro_43"/>
</dbReference>
<dbReference type="InterPro" id="IPR023296">
    <property type="entry name" value="Glyco_hydro_beta-prop_sf"/>
</dbReference>
<dbReference type="Proteomes" id="UP000030653">
    <property type="component" value="Unassembled WGS sequence"/>
</dbReference>
<evidence type="ECO:0000256" key="1">
    <source>
        <dbReference type="ARBA" id="ARBA00009865"/>
    </source>
</evidence>
<evidence type="ECO:0000313" key="6">
    <source>
        <dbReference type="EMBL" id="EJU01240.1"/>
    </source>
</evidence>
<dbReference type="SUPFAM" id="SSF75005">
    <property type="entry name" value="Arabinanase/levansucrase/invertase"/>
    <property type="match status" value="1"/>
</dbReference>
<dbReference type="OrthoDB" id="2139957at2759"/>
<dbReference type="RefSeq" id="XP_040628137.1">
    <property type="nucleotide sequence ID" value="XM_040770205.1"/>
</dbReference>
<dbReference type="CDD" id="cd18833">
    <property type="entry name" value="GH43_PcXyl-like"/>
    <property type="match status" value="1"/>
</dbReference>
<dbReference type="Gene3D" id="2.60.120.200">
    <property type="match status" value="1"/>
</dbReference>
<dbReference type="PANTHER" id="PTHR42812">
    <property type="entry name" value="BETA-XYLOSIDASE"/>
    <property type="match status" value="1"/>
</dbReference>
<keyword evidence="2 5" id="KW-0378">Hydrolase</keyword>
<evidence type="ECO:0000256" key="2">
    <source>
        <dbReference type="ARBA" id="ARBA00022801"/>
    </source>
</evidence>
<dbReference type="GO" id="GO:0004553">
    <property type="term" value="F:hydrolase activity, hydrolyzing O-glycosyl compounds"/>
    <property type="evidence" value="ECO:0007669"/>
    <property type="project" value="InterPro"/>
</dbReference>
<dbReference type="Pfam" id="PF04616">
    <property type="entry name" value="Glyco_hydro_43"/>
    <property type="match status" value="1"/>
</dbReference>
<reference evidence="6 7" key="1">
    <citation type="journal article" date="2012" name="Science">
        <title>The Paleozoic origin of enzymatic lignin decomposition reconstructed from 31 fungal genomes.</title>
        <authorList>
            <person name="Floudas D."/>
            <person name="Binder M."/>
            <person name="Riley R."/>
            <person name="Barry K."/>
            <person name="Blanchette R.A."/>
            <person name="Henrissat B."/>
            <person name="Martinez A.T."/>
            <person name="Otillar R."/>
            <person name="Spatafora J.W."/>
            <person name="Yadav J.S."/>
            <person name="Aerts A."/>
            <person name="Benoit I."/>
            <person name="Boyd A."/>
            <person name="Carlson A."/>
            <person name="Copeland A."/>
            <person name="Coutinho P.M."/>
            <person name="de Vries R.P."/>
            <person name="Ferreira P."/>
            <person name="Findley K."/>
            <person name="Foster B."/>
            <person name="Gaskell J."/>
            <person name="Glotzer D."/>
            <person name="Gorecki P."/>
            <person name="Heitman J."/>
            <person name="Hesse C."/>
            <person name="Hori C."/>
            <person name="Igarashi K."/>
            <person name="Jurgens J.A."/>
            <person name="Kallen N."/>
            <person name="Kersten P."/>
            <person name="Kohler A."/>
            <person name="Kuees U."/>
            <person name="Kumar T.K.A."/>
            <person name="Kuo A."/>
            <person name="LaButti K."/>
            <person name="Larrondo L.F."/>
            <person name="Lindquist E."/>
            <person name="Ling A."/>
            <person name="Lombard V."/>
            <person name="Lucas S."/>
            <person name="Lundell T."/>
            <person name="Martin R."/>
            <person name="McLaughlin D.J."/>
            <person name="Morgenstern I."/>
            <person name="Morin E."/>
            <person name="Murat C."/>
            <person name="Nagy L.G."/>
            <person name="Nolan M."/>
            <person name="Ohm R.A."/>
            <person name="Patyshakuliyeva A."/>
            <person name="Rokas A."/>
            <person name="Ruiz-Duenas F.J."/>
            <person name="Sabat G."/>
            <person name="Salamov A."/>
            <person name="Samejima M."/>
            <person name="Schmutz J."/>
            <person name="Slot J.C."/>
            <person name="St John F."/>
            <person name="Stenlid J."/>
            <person name="Sun H."/>
            <person name="Sun S."/>
            <person name="Syed K."/>
            <person name="Tsang A."/>
            <person name="Wiebenga A."/>
            <person name="Young D."/>
            <person name="Pisabarro A."/>
            <person name="Eastwood D.C."/>
            <person name="Martin F."/>
            <person name="Cullen D."/>
            <person name="Grigoriev I.V."/>
            <person name="Hibbett D.S."/>
        </authorList>
    </citation>
    <scope>NUCLEOTIDE SEQUENCE [LARGE SCALE GENOMIC DNA]</scope>
    <source>
        <strain evidence="6 7">DJM-731 SS1</strain>
    </source>
</reference>
<dbReference type="GeneID" id="63685267"/>
<evidence type="ECO:0000256" key="3">
    <source>
        <dbReference type="ARBA" id="ARBA00023295"/>
    </source>
</evidence>
<comment type="similarity">
    <text evidence="1 5">Belongs to the glycosyl hydrolase 43 family.</text>
</comment>
<dbReference type="STRING" id="1858805.M5FZE7"/>
<dbReference type="AlphaFoldDB" id="M5FZE7"/>
<dbReference type="GO" id="GO:0005975">
    <property type="term" value="P:carbohydrate metabolic process"/>
    <property type="evidence" value="ECO:0007669"/>
    <property type="project" value="InterPro"/>
</dbReference>